<protein>
    <recommendedName>
        <fullName evidence="3">Glycoside hydrolase</fullName>
    </recommendedName>
</protein>
<dbReference type="InterPro" id="IPR055151">
    <property type="entry name" value="GH113"/>
</dbReference>
<dbReference type="Proteomes" id="UP000288227">
    <property type="component" value="Unassembled WGS sequence"/>
</dbReference>
<dbReference type="CDD" id="cd19608">
    <property type="entry name" value="GH113_mannanase-like"/>
    <property type="match status" value="1"/>
</dbReference>
<name>A0A401U7U4_9BACT</name>
<dbReference type="SUPFAM" id="SSF51445">
    <property type="entry name" value="(Trans)glycosidases"/>
    <property type="match status" value="1"/>
</dbReference>
<sequence>MKLFTIIALPILLLSVFLINKEATDSKRERQKGVCWVGTRQPVVQEDIDKLKLVGVTWISQTPFGWQQLPGDTSLLFEKNTQRKPWWGESFEGIAATTRLAKAANIKTILKPHIWLRQSWPGEIEMASEEGWKKWFKHYNDFIMSYAELAQQEQIEILCIGTELQKTIHRPEWFEVIKNVRSVYTGRLTYAANFNEFEQIPFWALLDFIGIQGYFPLTKNSHPTVAEVAAGWEQPLKQIEALHGKIRKPVIFTELGYKSTHDATIEPWTWPDTEHHERISDATQANAYEAFFKQCWNKSWMEGVYFWKWYPQGARRNALIDFTPQGKAAEVVMREWFSQQ</sequence>
<dbReference type="InterPro" id="IPR017853">
    <property type="entry name" value="GH"/>
</dbReference>
<dbReference type="RefSeq" id="WP_246011857.1">
    <property type="nucleotide sequence ID" value="NZ_BHXQ01000002.1"/>
</dbReference>
<gene>
    <name evidence="1" type="ORF">SanaruYs_11870</name>
</gene>
<dbReference type="Pfam" id="PF22612">
    <property type="entry name" value="GH113"/>
    <property type="match status" value="1"/>
</dbReference>
<accession>A0A401U7U4</accession>
<dbReference type="Gene3D" id="3.20.20.80">
    <property type="entry name" value="Glycosidases"/>
    <property type="match status" value="1"/>
</dbReference>
<reference evidence="1 2" key="1">
    <citation type="submission" date="2018-11" db="EMBL/GenBank/DDBJ databases">
        <title>Chryseotalea sanarue gen. nov., sp., nov., a member of the family Cytophagaceae, isolated from a brackish lake in Hamamatsu Japan.</title>
        <authorList>
            <person name="Maejima Y."/>
            <person name="Iino T."/>
            <person name="Muraguchi Y."/>
            <person name="Fukuda K."/>
            <person name="Ohkuma M."/>
            <person name="Moriuchi R."/>
            <person name="Dohra H."/>
            <person name="Kimbara K."/>
            <person name="Shintani M."/>
        </authorList>
    </citation>
    <scope>NUCLEOTIDE SEQUENCE [LARGE SCALE GENOMIC DNA]</scope>
    <source>
        <strain evidence="1 2">Ys</strain>
    </source>
</reference>
<proteinExistence type="predicted"/>
<keyword evidence="2" id="KW-1185">Reference proteome</keyword>
<comment type="caution">
    <text evidence="1">The sequence shown here is derived from an EMBL/GenBank/DDBJ whole genome shotgun (WGS) entry which is preliminary data.</text>
</comment>
<evidence type="ECO:0008006" key="3">
    <source>
        <dbReference type="Google" id="ProtNLM"/>
    </source>
</evidence>
<organism evidence="1 2">
    <name type="scientific">Chryseotalea sanaruensis</name>
    <dbReference type="NCBI Taxonomy" id="2482724"/>
    <lineage>
        <taxon>Bacteria</taxon>
        <taxon>Pseudomonadati</taxon>
        <taxon>Bacteroidota</taxon>
        <taxon>Cytophagia</taxon>
        <taxon>Cytophagales</taxon>
        <taxon>Chryseotaleaceae</taxon>
        <taxon>Chryseotalea</taxon>
    </lineage>
</organism>
<evidence type="ECO:0000313" key="2">
    <source>
        <dbReference type="Proteomes" id="UP000288227"/>
    </source>
</evidence>
<evidence type="ECO:0000313" key="1">
    <source>
        <dbReference type="EMBL" id="GCC50968.1"/>
    </source>
</evidence>
<dbReference type="EMBL" id="BHXQ01000002">
    <property type="protein sequence ID" value="GCC50968.1"/>
    <property type="molecule type" value="Genomic_DNA"/>
</dbReference>
<dbReference type="AlphaFoldDB" id="A0A401U7U4"/>